<dbReference type="FunFam" id="2.20.25.80:FF:000002">
    <property type="entry name" value="probable WRKY transcription factor 31"/>
    <property type="match status" value="1"/>
</dbReference>
<evidence type="ECO:0000256" key="7">
    <source>
        <dbReference type="SAM" id="MobiDB-lite"/>
    </source>
</evidence>
<evidence type="ECO:0000313" key="10">
    <source>
        <dbReference type="Proteomes" id="UP001187471"/>
    </source>
</evidence>
<feature type="non-terminal residue" evidence="9">
    <location>
        <position position="1"/>
    </location>
</feature>
<dbReference type="SUPFAM" id="SSF118290">
    <property type="entry name" value="WRKY DNA-binding domain"/>
    <property type="match status" value="1"/>
</dbReference>
<protein>
    <recommendedName>
        <fullName evidence="8">WRKY domain-containing protein</fullName>
    </recommendedName>
</protein>
<keyword evidence="10" id="KW-1185">Reference proteome</keyword>
<reference evidence="9" key="1">
    <citation type="submission" date="2022-12" db="EMBL/GenBank/DDBJ databases">
        <title>Draft genome assemblies for two species of Escallonia (Escalloniales).</title>
        <authorList>
            <person name="Chanderbali A."/>
            <person name="Dervinis C."/>
            <person name="Anghel I."/>
            <person name="Soltis D."/>
            <person name="Soltis P."/>
            <person name="Zapata F."/>
        </authorList>
    </citation>
    <scope>NUCLEOTIDE SEQUENCE</scope>
    <source>
        <strain evidence="9">UCBG92.1500</strain>
        <tissue evidence="9">Leaf</tissue>
    </source>
</reference>
<dbReference type="GO" id="GO:0003700">
    <property type="term" value="F:DNA-binding transcription factor activity"/>
    <property type="evidence" value="ECO:0007669"/>
    <property type="project" value="InterPro"/>
</dbReference>
<comment type="similarity">
    <text evidence="6">Belongs to the WRKY group II-b family.</text>
</comment>
<sequence>KHMDSNSGIPLHGIKIKEEKISPKSSADEDAALNLEHTKDGQLKSAKAEMSAVREENEKLKLVLSKITKDYQLLQMHFEESVQQELPEKSARHEEEEEPELVFLSLGRCGSSELKKVDSNSKVSKEVDKVDQGLALGLDSRFDPSPNSSPRNSFNESKDKEPSQPTETWPHKKRLMTARSEDDDVSQQNPMKKARVSVRAICNAPTMNDGCQWRKYGQKIAKGNPCPRAYYRCTVSPSCPVRKHVQRCAEDMAVLVTTYEGTHNHPLPMSATAMASTTSAAASMLKSASSTSNGTTGSTAASLHGLSNAGVPTRQPFYFPNSTISTSQSHPTITLDLTAPATTTSHLQARSYPPTCLDFSSSSSPFSSFKSNTLQTPWGGNYGTLLSNNTKHIIGSTYPGIRQVPQHQEPVFQQPSRDTIAAATKAIAANPTFRSALAAAITSFIGNVGENRNSV</sequence>
<comment type="caution">
    <text evidence="9">The sequence shown here is derived from an EMBL/GenBank/DDBJ whole genome shotgun (WGS) entry which is preliminary data.</text>
</comment>
<dbReference type="Gene3D" id="2.20.25.80">
    <property type="entry name" value="WRKY domain"/>
    <property type="match status" value="1"/>
</dbReference>
<evidence type="ECO:0000256" key="2">
    <source>
        <dbReference type="ARBA" id="ARBA00023015"/>
    </source>
</evidence>
<name>A0AA88UID9_9ASTE</name>
<dbReference type="GO" id="GO:0043565">
    <property type="term" value="F:sequence-specific DNA binding"/>
    <property type="evidence" value="ECO:0007669"/>
    <property type="project" value="InterPro"/>
</dbReference>
<feature type="region of interest" description="Disordered" evidence="7">
    <location>
        <begin position="82"/>
        <end position="101"/>
    </location>
</feature>
<evidence type="ECO:0000313" key="9">
    <source>
        <dbReference type="EMBL" id="KAK2983143.1"/>
    </source>
</evidence>
<dbReference type="SMART" id="SM00774">
    <property type="entry name" value="WRKY"/>
    <property type="match status" value="1"/>
</dbReference>
<gene>
    <name evidence="9" type="ORF">RJ640_007819</name>
</gene>
<feature type="region of interest" description="Disordered" evidence="7">
    <location>
        <begin position="135"/>
        <end position="192"/>
    </location>
</feature>
<dbReference type="InterPro" id="IPR003657">
    <property type="entry name" value="WRKY_dom"/>
</dbReference>
<dbReference type="Proteomes" id="UP001187471">
    <property type="component" value="Unassembled WGS sequence"/>
</dbReference>
<evidence type="ECO:0000259" key="8">
    <source>
        <dbReference type="PROSITE" id="PS50811"/>
    </source>
</evidence>
<dbReference type="AlphaFoldDB" id="A0AA88UID9"/>
<dbReference type="InterPro" id="IPR044810">
    <property type="entry name" value="WRKY_plant"/>
</dbReference>
<evidence type="ECO:0000256" key="5">
    <source>
        <dbReference type="ARBA" id="ARBA00023242"/>
    </source>
</evidence>
<organism evidence="9 10">
    <name type="scientific">Escallonia rubra</name>
    <dbReference type="NCBI Taxonomy" id="112253"/>
    <lineage>
        <taxon>Eukaryota</taxon>
        <taxon>Viridiplantae</taxon>
        <taxon>Streptophyta</taxon>
        <taxon>Embryophyta</taxon>
        <taxon>Tracheophyta</taxon>
        <taxon>Spermatophyta</taxon>
        <taxon>Magnoliopsida</taxon>
        <taxon>eudicotyledons</taxon>
        <taxon>Gunneridae</taxon>
        <taxon>Pentapetalae</taxon>
        <taxon>asterids</taxon>
        <taxon>campanulids</taxon>
        <taxon>Escalloniales</taxon>
        <taxon>Escalloniaceae</taxon>
        <taxon>Escallonia</taxon>
    </lineage>
</organism>
<comment type="subcellular location">
    <subcellularLocation>
        <location evidence="1">Nucleus</location>
    </subcellularLocation>
</comment>
<dbReference type="PANTHER" id="PTHR31429:SF97">
    <property type="entry name" value="WRKY TRANSCRIPTION FACTOR 36-RELATED"/>
    <property type="match status" value="1"/>
</dbReference>
<dbReference type="GO" id="GO:0005634">
    <property type="term" value="C:nucleus"/>
    <property type="evidence" value="ECO:0007669"/>
    <property type="project" value="UniProtKB-SubCell"/>
</dbReference>
<dbReference type="InterPro" id="IPR036576">
    <property type="entry name" value="WRKY_dom_sf"/>
</dbReference>
<keyword evidence="4" id="KW-0804">Transcription</keyword>
<dbReference type="PANTHER" id="PTHR31429">
    <property type="entry name" value="WRKY TRANSCRIPTION FACTOR 36-RELATED"/>
    <property type="match status" value="1"/>
</dbReference>
<evidence type="ECO:0000256" key="6">
    <source>
        <dbReference type="ARBA" id="ARBA00061007"/>
    </source>
</evidence>
<dbReference type="Pfam" id="PF03106">
    <property type="entry name" value="WRKY"/>
    <property type="match status" value="1"/>
</dbReference>
<feature type="region of interest" description="Disordered" evidence="7">
    <location>
        <begin position="1"/>
        <end position="48"/>
    </location>
</feature>
<evidence type="ECO:0000256" key="1">
    <source>
        <dbReference type="ARBA" id="ARBA00004123"/>
    </source>
</evidence>
<keyword evidence="3" id="KW-0238">DNA-binding</keyword>
<dbReference type="EMBL" id="JAVXUO010001353">
    <property type="protein sequence ID" value="KAK2983143.1"/>
    <property type="molecule type" value="Genomic_DNA"/>
</dbReference>
<evidence type="ECO:0000256" key="3">
    <source>
        <dbReference type="ARBA" id="ARBA00023125"/>
    </source>
</evidence>
<feature type="compositionally biased region" description="Low complexity" evidence="7">
    <location>
        <begin position="143"/>
        <end position="155"/>
    </location>
</feature>
<keyword evidence="2" id="KW-0805">Transcription regulation</keyword>
<evidence type="ECO:0000256" key="4">
    <source>
        <dbReference type="ARBA" id="ARBA00023163"/>
    </source>
</evidence>
<feature type="domain" description="WRKY" evidence="8">
    <location>
        <begin position="202"/>
        <end position="268"/>
    </location>
</feature>
<proteinExistence type="inferred from homology"/>
<dbReference type="PROSITE" id="PS50811">
    <property type="entry name" value="WRKY"/>
    <property type="match status" value="1"/>
</dbReference>
<accession>A0AA88UID9</accession>
<keyword evidence="5" id="KW-0539">Nucleus</keyword>